<dbReference type="PANTHER" id="PTHR38682">
    <property type="entry name" value="V-TYPE ATP SYNTHASE SUBUNIT C"/>
    <property type="match status" value="1"/>
</dbReference>
<gene>
    <name evidence="3" type="ORF">H9865_06045</name>
</gene>
<proteinExistence type="predicted"/>
<dbReference type="AlphaFoldDB" id="A0A9D2ADD8"/>
<evidence type="ECO:0000256" key="2">
    <source>
        <dbReference type="ARBA" id="ARBA00023065"/>
    </source>
</evidence>
<dbReference type="GO" id="GO:0046961">
    <property type="term" value="F:proton-transporting ATPase activity, rotational mechanism"/>
    <property type="evidence" value="ECO:0007669"/>
    <property type="project" value="InterPro"/>
</dbReference>
<dbReference type="InterPro" id="IPR044911">
    <property type="entry name" value="V-type_ATPase_csu/dsu_dom_3"/>
</dbReference>
<accession>A0A9D2ADD8</accession>
<dbReference type="Gene3D" id="1.10.132.50">
    <property type="entry name" value="ATP synthase (C/AC39) subunit, domain 3"/>
    <property type="match status" value="3"/>
</dbReference>
<evidence type="ECO:0000313" key="3">
    <source>
        <dbReference type="EMBL" id="HIX05648.1"/>
    </source>
</evidence>
<dbReference type="InterPro" id="IPR002843">
    <property type="entry name" value="ATPase_V0-cplx_csu/dsu"/>
</dbReference>
<protein>
    <submittedName>
        <fullName evidence="3">V-type ATPase subunit</fullName>
    </submittedName>
</protein>
<dbReference type="Proteomes" id="UP000824193">
    <property type="component" value="Unassembled WGS sequence"/>
</dbReference>
<dbReference type="InterPro" id="IPR036079">
    <property type="entry name" value="ATPase_csu/dsu_sf"/>
</dbReference>
<reference evidence="3" key="1">
    <citation type="journal article" date="2021" name="PeerJ">
        <title>Extensive microbial diversity within the chicken gut microbiome revealed by metagenomics and culture.</title>
        <authorList>
            <person name="Gilroy R."/>
            <person name="Ravi A."/>
            <person name="Getino M."/>
            <person name="Pursley I."/>
            <person name="Horton D.L."/>
            <person name="Alikhan N.F."/>
            <person name="Baker D."/>
            <person name="Gharbi K."/>
            <person name="Hall N."/>
            <person name="Watson M."/>
            <person name="Adriaenssens E.M."/>
            <person name="Foster-Nyarko E."/>
            <person name="Jarju S."/>
            <person name="Secka A."/>
            <person name="Antonio M."/>
            <person name="Oren A."/>
            <person name="Chaudhuri R.R."/>
            <person name="La Ragione R."/>
            <person name="Hildebrand F."/>
            <person name="Pallen M.J."/>
        </authorList>
    </citation>
    <scope>NUCLEOTIDE SEQUENCE</scope>
    <source>
        <strain evidence="3">2239</strain>
    </source>
</reference>
<sequence>MGNTQASNAILAKARAMYGRRLTARNYQELLNCRDLPDLISYLKTRTSYSEALQAANPATTHRAQLETLLRLNLFEQYASLCRYEMNIGHDFYRYFIIRSEVQAITTRLQELHAPDGDVSIYTMPDFIKKHSCLNLNAMSMATSFKMLVLALEGTPYAKVLQPFADDPDFALENSGLLELEAALDSFVNSQVEQIADTKLSGKSKEEMLYLLRRQSDLRTIADIYRLKSVLRADRAFIKKRVSLSVSNMTPRQLDNLMDAQDAQDVIHRLVNTPYASEFYGASFDYIEEGVRKIDYRWHLKKLRFSTNPSVVLFCYIFLAENELTNIVHIIEGVRYGLAPDDIATLLVGVGD</sequence>
<evidence type="ECO:0000313" key="4">
    <source>
        <dbReference type="Proteomes" id="UP000824193"/>
    </source>
</evidence>
<dbReference type="PANTHER" id="PTHR38682:SF1">
    <property type="entry name" value="V-TYPE ATP SYNTHASE SUBUNIT C"/>
    <property type="match status" value="1"/>
</dbReference>
<reference evidence="3" key="2">
    <citation type="submission" date="2021-04" db="EMBL/GenBank/DDBJ databases">
        <authorList>
            <person name="Gilroy R."/>
        </authorList>
    </citation>
    <scope>NUCLEOTIDE SEQUENCE</scope>
    <source>
        <strain evidence="3">2239</strain>
    </source>
</reference>
<organism evidence="3 4">
    <name type="scientific">Candidatus Allofournierella pullicola</name>
    <dbReference type="NCBI Taxonomy" id="2838596"/>
    <lineage>
        <taxon>Bacteria</taxon>
        <taxon>Bacillati</taxon>
        <taxon>Bacillota</taxon>
        <taxon>Clostridia</taxon>
        <taxon>Eubacteriales</taxon>
        <taxon>Oscillospiraceae</taxon>
        <taxon>Allofournierella</taxon>
    </lineage>
</organism>
<dbReference type="SUPFAM" id="SSF103486">
    <property type="entry name" value="V-type ATP synthase subunit C"/>
    <property type="match status" value="1"/>
</dbReference>
<evidence type="ECO:0000256" key="1">
    <source>
        <dbReference type="ARBA" id="ARBA00022448"/>
    </source>
</evidence>
<keyword evidence="1" id="KW-0813">Transport</keyword>
<dbReference type="InterPro" id="IPR050873">
    <property type="entry name" value="V-ATPase_V0D/AC39_subunit"/>
</dbReference>
<dbReference type="EMBL" id="DXFW01000018">
    <property type="protein sequence ID" value="HIX05648.1"/>
    <property type="molecule type" value="Genomic_DNA"/>
</dbReference>
<keyword evidence="2" id="KW-0406">Ion transport</keyword>
<comment type="caution">
    <text evidence="3">The sequence shown here is derived from an EMBL/GenBank/DDBJ whole genome shotgun (WGS) entry which is preliminary data.</text>
</comment>
<dbReference type="Pfam" id="PF01992">
    <property type="entry name" value="vATP-synt_AC39"/>
    <property type="match status" value="1"/>
</dbReference>
<name>A0A9D2ADD8_9FIRM</name>